<name>A0ABV4VW71_9GAMM</name>
<sequence length="221" mass="24363">MTRPPKKRIDTSRKADVRVVCGATGAAKSSYVKAELKRLKCPRVIIWDPVDEYGELEGIVKVTTAAALVDILRRYPRGALKVRFVTTNFKLFEVWAQCAFSWCNAAVVAEEIADVTSPSKAPPWWGQVIRKGRARGLAPIFALTQRPAESDKTALGNATIIRCGRLSRAADRRMMAAEMDISPSVLAKLVPLDYVMKDMNTNQVVKGNIKTKATENIALTS</sequence>
<gene>
    <name evidence="1" type="ORF">ACE02L_11930</name>
</gene>
<proteinExistence type="predicted"/>
<evidence type="ECO:0008006" key="3">
    <source>
        <dbReference type="Google" id="ProtNLM"/>
    </source>
</evidence>
<comment type="caution">
    <text evidence="1">The sequence shown here is derived from an EMBL/GenBank/DDBJ whole genome shotgun (WGS) entry which is preliminary data.</text>
</comment>
<evidence type="ECO:0000313" key="2">
    <source>
        <dbReference type="Proteomes" id="UP001576726"/>
    </source>
</evidence>
<dbReference type="Gene3D" id="3.40.50.300">
    <property type="entry name" value="P-loop containing nucleotide triphosphate hydrolases"/>
    <property type="match status" value="1"/>
</dbReference>
<organism evidence="1 2">
    <name type="scientific">Shewanella seohaensis</name>
    <dbReference type="NCBI Taxonomy" id="755175"/>
    <lineage>
        <taxon>Bacteria</taxon>
        <taxon>Pseudomonadati</taxon>
        <taxon>Pseudomonadota</taxon>
        <taxon>Gammaproteobacteria</taxon>
        <taxon>Alteromonadales</taxon>
        <taxon>Shewanellaceae</taxon>
        <taxon>Shewanella</taxon>
    </lineage>
</organism>
<evidence type="ECO:0000313" key="1">
    <source>
        <dbReference type="EMBL" id="MFB2653442.1"/>
    </source>
</evidence>
<keyword evidence="2" id="KW-1185">Reference proteome</keyword>
<accession>A0ABV4VW71</accession>
<protein>
    <recommendedName>
        <fullName evidence="3">Helicase HerA central domain-containing protein</fullName>
    </recommendedName>
</protein>
<dbReference type="RefSeq" id="WP_374919318.1">
    <property type="nucleotide sequence ID" value="NZ_JBHFGJ010000005.1"/>
</dbReference>
<dbReference type="Proteomes" id="UP001576726">
    <property type="component" value="Unassembled WGS sequence"/>
</dbReference>
<dbReference type="EMBL" id="JBHFGJ010000005">
    <property type="protein sequence ID" value="MFB2653442.1"/>
    <property type="molecule type" value="Genomic_DNA"/>
</dbReference>
<reference evidence="1 2" key="1">
    <citation type="submission" date="2024-09" db="EMBL/GenBank/DDBJ databases">
        <authorList>
            <person name="Zhang Y."/>
        </authorList>
    </citation>
    <scope>NUCLEOTIDE SEQUENCE [LARGE SCALE GENOMIC DNA]</scope>
    <source>
        <strain evidence="1 2">SH314</strain>
    </source>
</reference>
<dbReference type="InterPro" id="IPR027417">
    <property type="entry name" value="P-loop_NTPase"/>
</dbReference>